<proteinExistence type="predicted"/>
<dbReference type="Pfam" id="PF00395">
    <property type="entry name" value="SLH"/>
    <property type="match status" value="3"/>
</dbReference>
<evidence type="ECO:0000313" key="3">
    <source>
        <dbReference type="EMBL" id="MCU6687338.1"/>
    </source>
</evidence>
<keyword evidence="4" id="KW-1185">Reference proteome</keyword>
<dbReference type="InterPro" id="IPR001119">
    <property type="entry name" value="SLH_dom"/>
</dbReference>
<gene>
    <name evidence="3" type="ORF">OCV99_12450</name>
</gene>
<feature type="domain" description="SLH" evidence="2">
    <location>
        <begin position="276"/>
        <end position="334"/>
    </location>
</feature>
<protein>
    <submittedName>
        <fullName evidence="3">S-layer homology domain-containing protein</fullName>
    </submittedName>
</protein>
<accession>A0ABT2RPJ6</accession>
<name>A0ABT2RPJ6_9FIRM</name>
<comment type="caution">
    <text evidence="3">The sequence shown here is derived from an EMBL/GenBank/DDBJ whole genome shotgun (WGS) entry which is preliminary data.</text>
</comment>
<organism evidence="3 4">
    <name type="scientific">Dorea acetigenes</name>
    <dbReference type="NCBI Taxonomy" id="2981787"/>
    <lineage>
        <taxon>Bacteria</taxon>
        <taxon>Bacillati</taxon>
        <taxon>Bacillota</taxon>
        <taxon>Clostridia</taxon>
        <taxon>Lachnospirales</taxon>
        <taxon>Lachnospiraceae</taxon>
        <taxon>Dorea</taxon>
    </lineage>
</organism>
<feature type="domain" description="SLH" evidence="2">
    <location>
        <begin position="209"/>
        <end position="273"/>
    </location>
</feature>
<dbReference type="PANTHER" id="PTHR43308:SF5">
    <property type="entry name" value="S-LAYER PROTEIN _ PEPTIDOGLYCAN ENDO-BETA-N-ACETYLGLUCOSAMINIDASE"/>
    <property type="match status" value="1"/>
</dbReference>
<evidence type="ECO:0000313" key="4">
    <source>
        <dbReference type="Proteomes" id="UP001652431"/>
    </source>
</evidence>
<dbReference type="PROSITE" id="PS51272">
    <property type="entry name" value="SLH"/>
    <property type="match status" value="3"/>
</dbReference>
<sequence length="334" mass="37237">MKSGYKKFTAVLLCVLLAGLLPGNIGGGISEVKAEDSIKTSGQMSWTVEEAARIVKAHYKNQLEKPYYGDYTIAPSETKITNKEYRFVLRFAISDQRMQELLAQGVPPTSSMFAANTLAGMVTVNRNTGEVSAEGGGFSTIDLQTWNIGDKLFADVYTRDWYYYYVMDVYDEGIMKGLNDYEFGPTQPLARAQFAVILHRMSGMPEITYAEKFPDVPDAMWYTQAILWANSIDVVKGYSNSGLFGVSDNINREQMAVMLYRYAEYMGYDTSMKVDFSSFSDAASVNEFAYEAMQWAVGNGIITGKDNGTRLDPQGGASRAECAAVIMRFTETYR</sequence>
<keyword evidence="1" id="KW-0677">Repeat</keyword>
<dbReference type="EMBL" id="JAOQJU010000017">
    <property type="protein sequence ID" value="MCU6687338.1"/>
    <property type="molecule type" value="Genomic_DNA"/>
</dbReference>
<dbReference type="RefSeq" id="WP_158370974.1">
    <property type="nucleotide sequence ID" value="NZ_JAOQJU010000017.1"/>
</dbReference>
<feature type="domain" description="SLH" evidence="2">
    <location>
        <begin position="149"/>
        <end position="208"/>
    </location>
</feature>
<dbReference type="PANTHER" id="PTHR43308">
    <property type="entry name" value="OUTER MEMBRANE PROTEIN ALPHA-RELATED"/>
    <property type="match status" value="1"/>
</dbReference>
<evidence type="ECO:0000256" key="1">
    <source>
        <dbReference type="ARBA" id="ARBA00022737"/>
    </source>
</evidence>
<evidence type="ECO:0000259" key="2">
    <source>
        <dbReference type="PROSITE" id="PS51272"/>
    </source>
</evidence>
<dbReference type="Proteomes" id="UP001652431">
    <property type="component" value="Unassembled WGS sequence"/>
</dbReference>
<dbReference type="InterPro" id="IPR051465">
    <property type="entry name" value="Cell_Envelope_Struct_Comp"/>
</dbReference>
<reference evidence="3 4" key="1">
    <citation type="journal article" date="2021" name="ISME Commun">
        <title>Automated analysis of genomic sequences facilitates high-throughput and comprehensive description of bacteria.</title>
        <authorList>
            <person name="Hitch T.C.A."/>
        </authorList>
    </citation>
    <scope>NUCLEOTIDE SEQUENCE [LARGE SCALE GENOMIC DNA]</scope>
    <source>
        <strain evidence="3 4">Sanger_03</strain>
    </source>
</reference>